<feature type="non-terminal residue" evidence="8">
    <location>
        <position position="1"/>
    </location>
</feature>
<dbReference type="Proteomes" id="UP000681720">
    <property type="component" value="Unassembled WGS sequence"/>
</dbReference>
<evidence type="ECO:0000259" key="7">
    <source>
        <dbReference type="Pfam" id="PF24762"/>
    </source>
</evidence>
<sequence length="264" mass="29859">WIFISFDSDSITTYSVYRDSLKGPQIMFVGTTRLPIFGSVPLVLNAGLLLLLDSGGKIVQTKLDTYGFLNDSTDQEYTLDDAVDRLSKAILMKRYDDAMFWAKQLNDSNEWNKLATALLYSLNIDYAIKVFREIGHSGMVMALEEIKHVEDKSLVSAHFAALFGDYDLAQELFLKCGCPLEALNMRRDCMQFEAAMTLSKAYDPEQIPYISASHAEQLEFTGDSSAAVKFYEHGITKKEKDIHHDQRCFIGLARCYIKVGDIKK</sequence>
<comment type="subcellular location">
    <subcellularLocation>
        <location evidence="1">Cell projection</location>
        <location evidence="1">Cilium</location>
    </subcellularLocation>
</comment>
<dbReference type="EMBL" id="CAJOBJ010285550">
    <property type="protein sequence ID" value="CAF5148520.1"/>
    <property type="molecule type" value="Genomic_DNA"/>
</dbReference>
<dbReference type="Gene3D" id="1.25.40.470">
    <property type="match status" value="1"/>
</dbReference>
<gene>
    <name evidence="8" type="ORF">GIL414_LOCUS64928</name>
</gene>
<evidence type="ECO:0000256" key="1">
    <source>
        <dbReference type="ARBA" id="ARBA00004138"/>
    </source>
</evidence>
<dbReference type="Pfam" id="PF15911">
    <property type="entry name" value="Beta-prop_WDR19_2nd"/>
    <property type="match status" value="1"/>
</dbReference>
<evidence type="ECO:0000256" key="4">
    <source>
        <dbReference type="ARBA" id="ARBA00023069"/>
    </source>
</evidence>
<feature type="domain" description="IF140/IFT172/WDR19 TPR" evidence="7">
    <location>
        <begin position="96"/>
        <end position="238"/>
    </location>
</feature>
<dbReference type="AlphaFoldDB" id="A0A8S3G150"/>
<dbReference type="InterPro" id="IPR040379">
    <property type="entry name" value="WDR19/dyf-2"/>
</dbReference>
<protein>
    <submittedName>
        <fullName evidence="8">Uncharacterized protein</fullName>
    </submittedName>
</protein>
<reference evidence="8" key="1">
    <citation type="submission" date="2021-02" db="EMBL/GenBank/DDBJ databases">
        <authorList>
            <person name="Nowell W R."/>
        </authorList>
    </citation>
    <scope>NUCLEOTIDE SEQUENCE</scope>
</reference>
<dbReference type="GO" id="GO:0005929">
    <property type="term" value="C:cilium"/>
    <property type="evidence" value="ECO:0007669"/>
    <property type="project" value="UniProtKB-SubCell"/>
</dbReference>
<keyword evidence="4" id="KW-0969">Cilium</keyword>
<accession>A0A8S3G150</accession>
<evidence type="ECO:0000256" key="3">
    <source>
        <dbReference type="ARBA" id="ARBA00022737"/>
    </source>
</evidence>
<dbReference type="PANTHER" id="PTHR14920:SF0">
    <property type="entry name" value="WD REPEAT DOMAIN 19"/>
    <property type="match status" value="1"/>
</dbReference>
<keyword evidence="5" id="KW-0966">Cell projection</keyword>
<keyword evidence="2" id="KW-0853">WD repeat</keyword>
<organism evidence="8 9">
    <name type="scientific">Rotaria magnacalcarata</name>
    <dbReference type="NCBI Taxonomy" id="392030"/>
    <lineage>
        <taxon>Eukaryota</taxon>
        <taxon>Metazoa</taxon>
        <taxon>Spiralia</taxon>
        <taxon>Gnathifera</taxon>
        <taxon>Rotifera</taxon>
        <taxon>Eurotatoria</taxon>
        <taxon>Bdelloidea</taxon>
        <taxon>Philodinida</taxon>
        <taxon>Philodinidae</taxon>
        <taxon>Rotaria</taxon>
    </lineage>
</organism>
<evidence type="ECO:0000256" key="2">
    <source>
        <dbReference type="ARBA" id="ARBA00022574"/>
    </source>
</evidence>
<dbReference type="GO" id="GO:0030991">
    <property type="term" value="C:intraciliary transport particle A"/>
    <property type="evidence" value="ECO:0007669"/>
    <property type="project" value="TreeGrafter"/>
</dbReference>
<dbReference type="InterPro" id="IPR056168">
    <property type="entry name" value="TPR_IF140/IFT172/WDR19"/>
</dbReference>
<comment type="caution">
    <text evidence="8">The sequence shown here is derived from an EMBL/GenBank/DDBJ whole genome shotgun (WGS) entry which is preliminary data.</text>
</comment>
<evidence type="ECO:0000313" key="8">
    <source>
        <dbReference type="EMBL" id="CAF5148520.1"/>
    </source>
</evidence>
<dbReference type="GO" id="GO:0060271">
    <property type="term" value="P:cilium assembly"/>
    <property type="evidence" value="ECO:0007669"/>
    <property type="project" value="TreeGrafter"/>
</dbReference>
<feature type="domain" description="WDR19 WD40 repeat" evidence="6">
    <location>
        <begin position="2"/>
        <end position="65"/>
    </location>
</feature>
<dbReference type="Pfam" id="PF24762">
    <property type="entry name" value="TPR_IF140-IFT172"/>
    <property type="match status" value="1"/>
</dbReference>
<evidence type="ECO:0000313" key="9">
    <source>
        <dbReference type="Proteomes" id="UP000681720"/>
    </source>
</evidence>
<keyword evidence="3" id="KW-0677">Repeat</keyword>
<evidence type="ECO:0000256" key="5">
    <source>
        <dbReference type="ARBA" id="ARBA00023273"/>
    </source>
</evidence>
<dbReference type="GO" id="GO:0035721">
    <property type="term" value="P:intraciliary retrograde transport"/>
    <property type="evidence" value="ECO:0007669"/>
    <property type="project" value="InterPro"/>
</dbReference>
<dbReference type="InterPro" id="IPR039468">
    <property type="entry name" value="WDR19_WD40_rpt"/>
</dbReference>
<name>A0A8S3G150_9BILA</name>
<evidence type="ECO:0000259" key="6">
    <source>
        <dbReference type="Pfam" id="PF15911"/>
    </source>
</evidence>
<dbReference type="PANTHER" id="PTHR14920">
    <property type="entry name" value="OSMOTIC AVOIDANCE ABNORMAL PROTEIN 1/WD REPEAT MEMBRANE PROTEIN"/>
    <property type="match status" value="1"/>
</dbReference>
<proteinExistence type="predicted"/>